<feature type="compositionally biased region" description="Basic and acidic residues" evidence="1">
    <location>
        <begin position="207"/>
        <end position="216"/>
    </location>
</feature>
<name>A0A194UZ97_CYTMA</name>
<gene>
    <name evidence="2" type="ORF">VP1G_04350</name>
</gene>
<protein>
    <submittedName>
        <fullName evidence="2">Uncharacterized protein</fullName>
    </submittedName>
</protein>
<feature type="compositionally biased region" description="Polar residues" evidence="1">
    <location>
        <begin position="192"/>
        <end position="201"/>
    </location>
</feature>
<dbReference type="OrthoDB" id="4366798at2759"/>
<organism evidence="2 3">
    <name type="scientific">Cytospora mali</name>
    <name type="common">Apple Valsa canker fungus</name>
    <name type="synonym">Valsa mali</name>
    <dbReference type="NCBI Taxonomy" id="578113"/>
    <lineage>
        <taxon>Eukaryota</taxon>
        <taxon>Fungi</taxon>
        <taxon>Dikarya</taxon>
        <taxon>Ascomycota</taxon>
        <taxon>Pezizomycotina</taxon>
        <taxon>Sordariomycetes</taxon>
        <taxon>Sordariomycetidae</taxon>
        <taxon>Diaporthales</taxon>
        <taxon>Cytosporaceae</taxon>
        <taxon>Cytospora</taxon>
    </lineage>
</organism>
<dbReference type="EMBL" id="KN714695">
    <property type="protein sequence ID" value="KUI57012.1"/>
    <property type="molecule type" value="Genomic_DNA"/>
</dbReference>
<evidence type="ECO:0000313" key="2">
    <source>
        <dbReference type="EMBL" id="KUI57012.1"/>
    </source>
</evidence>
<keyword evidence="3" id="KW-1185">Reference proteome</keyword>
<accession>A0A194UZ97</accession>
<dbReference type="Proteomes" id="UP000078576">
    <property type="component" value="Unassembled WGS sequence"/>
</dbReference>
<reference evidence="3" key="1">
    <citation type="submission" date="2014-12" db="EMBL/GenBank/DDBJ databases">
        <title>Genome Sequence of Valsa Canker Pathogens Uncovers a Specific Adaption of Colonization on Woody Bark.</title>
        <authorList>
            <person name="Yin Z."/>
            <person name="Liu H."/>
            <person name="Gao X."/>
            <person name="Li Z."/>
            <person name="Song N."/>
            <person name="Ke X."/>
            <person name="Dai Q."/>
            <person name="Wu Y."/>
            <person name="Sun Y."/>
            <person name="Xu J.-R."/>
            <person name="Kang Z.K."/>
            <person name="Wang L."/>
            <person name="Huang L."/>
        </authorList>
    </citation>
    <scope>NUCLEOTIDE SEQUENCE [LARGE SCALE GENOMIC DNA]</scope>
    <source>
        <strain evidence="3">SXYL134</strain>
    </source>
</reference>
<feature type="compositionally biased region" description="Basic and acidic residues" evidence="1">
    <location>
        <begin position="263"/>
        <end position="275"/>
    </location>
</feature>
<evidence type="ECO:0000256" key="1">
    <source>
        <dbReference type="SAM" id="MobiDB-lite"/>
    </source>
</evidence>
<evidence type="ECO:0000313" key="3">
    <source>
        <dbReference type="Proteomes" id="UP000078576"/>
    </source>
</evidence>
<dbReference type="AlphaFoldDB" id="A0A194UZ97"/>
<sequence length="288" mass="32485">MEERRQYWRRCSFGFGDIHEFPNWLSEDFAMEDEEIFTVLDPRFNTITLPLQDVFSFWRDVNYVSLIAKDRDELFRMLPGTDNYHNLFLLRTHDSFYYIASSLFNILHPNAPPAPPPAPPIATPFSHPDMSAGSPTSTFVTAIEPSSSSTTTPTGLASLQPEPRVVTRTRRRTTDMPARCATANSKRHSHVESTSFKSSSRVQKKRPHEDNNESLRRSIRLQQALATQMRGDTGSSSSSPQRVAAAATTATATATAPGHKRKWDREEKEEDDQKRPRPPTTAAPNNHG</sequence>
<feature type="compositionally biased region" description="Low complexity" evidence="1">
    <location>
        <begin position="244"/>
        <end position="256"/>
    </location>
</feature>
<feature type="compositionally biased region" description="Low complexity" evidence="1">
    <location>
        <begin position="145"/>
        <end position="154"/>
    </location>
</feature>
<feature type="region of interest" description="Disordered" evidence="1">
    <location>
        <begin position="115"/>
        <end position="288"/>
    </location>
</feature>
<proteinExistence type="predicted"/>